<reference evidence="3 4" key="1">
    <citation type="submission" date="2016-10" db="EMBL/GenBank/DDBJ databases">
        <authorList>
            <person name="de Groot N.N."/>
        </authorList>
    </citation>
    <scope>NUCLEOTIDE SEQUENCE [LARGE SCALE GENOMIC DNA]</scope>
    <source>
        <strain evidence="3 4">CGMCC 1.6291</strain>
    </source>
</reference>
<dbReference type="InterPro" id="IPR000073">
    <property type="entry name" value="AB_hydrolase_1"/>
</dbReference>
<dbReference type="PRINTS" id="PR00412">
    <property type="entry name" value="EPOXHYDRLASE"/>
</dbReference>
<keyword evidence="4" id="KW-1185">Reference proteome</keyword>
<dbReference type="PANTHER" id="PTHR43329">
    <property type="entry name" value="EPOXIDE HYDROLASE"/>
    <property type="match status" value="1"/>
</dbReference>
<dbReference type="PRINTS" id="PR00111">
    <property type="entry name" value="ABHYDROLASE"/>
</dbReference>
<evidence type="ECO:0000259" key="2">
    <source>
        <dbReference type="Pfam" id="PF00561"/>
    </source>
</evidence>
<dbReference type="Gene3D" id="3.40.50.1820">
    <property type="entry name" value="alpha/beta hydrolase"/>
    <property type="match status" value="1"/>
</dbReference>
<dbReference type="STRING" id="406100.SAMN04488052_10378"/>
<keyword evidence="1" id="KW-0378">Hydrolase</keyword>
<dbReference type="OrthoDB" id="9780765at2"/>
<dbReference type="AlphaFoldDB" id="A0A1H8SN01"/>
<evidence type="ECO:0000313" key="4">
    <source>
        <dbReference type="Proteomes" id="UP000199657"/>
    </source>
</evidence>
<gene>
    <name evidence="3" type="ORF">SAMN04488052_10378</name>
</gene>
<dbReference type="InterPro" id="IPR029058">
    <property type="entry name" value="AB_hydrolase_fold"/>
</dbReference>
<evidence type="ECO:0000313" key="3">
    <source>
        <dbReference type="EMBL" id="SEO79927.1"/>
    </source>
</evidence>
<dbReference type="InterPro" id="IPR000639">
    <property type="entry name" value="Epox_hydrolase-like"/>
</dbReference>
<protein>
    <submittedName>
        <fullName evidence="3">Haloacetate dehalogenase</fullName>
    </submittedName>
</protein>
<dbReference type="GO" id="GO:0016787">
    <property type="term" value="F:hydrolase activity"/>
    <property type="evidence" value="ECO:0007669"/>
    <property type="project" value="UniProtKB-KW"/>
</dbReference>
<proteinExistence type="predicted"/>
<dbReference type="SUPFAM" id="SSF53474">
    <property type="entry name" value="alpha/beta-Hydrolases"/>
    <property type="match status" value="1"/>
</dbReference>
<sequence>MFFPGFDTHRVTANGTDIHLRKGGDGPPLLLLHGYPQTHVMWHPIAERLAERYTVICPDLRGYGDSAKPASDDRHAPYSKRAMAADQVAVMAHFGFDRFQVVGHDRGARVGHRMALDHPDRVARLAVLDIVPTRDVFRTADQALATAYYHWFFLIQSDGLPEHMIGLDPEYYLRDKLRRWSRVPDAFDERAVQEYLRCFRAPATIHATCEDYRAAATIDLEHDEADLHLRVQCPLLALWGELGFVGQMYDVPAVWRERADHVTGDGLACGHFLVEEAPEETLAALQAFLD</sequence>
<dbReference type="EMBL" id="FOEG01000003">
    <property type="protein sequence ID" value="SEO79927.1"/>
    <property type="molecule type" value="Genomic_DNA"/>
</dbReference>
<evidence type="ECO:0000256" key="1">
    <source>
        <dbReference type="ARBA" id="ARBA00022801"/>
    </source>
</evidence>
<feature type="domain" description="AB hydrolase-1" evidence="2">
    <location>
        <begin position="27"/>
        <end position="258"/>
    </location>
</feature>
<dbReference type="Proteomes" id="UP000199657">
    <property type="component" value="Unassembled WGS sequence"/>
</dbReference>
<name>A0A1H8SN01_9GAMM</name>
<accession>A0A1H8SN01</accession>
<organism evidence="3 4">
    <name type="scientific">Aquisalimonas asiatica</name>
    <dbReference type="NCBI Taxonomy" id="406100"/>
    <lineage>
        <taxon>Bacteria</taxon>
        <taxon>Pseudomonadati</taxon>
        <taxon>Pseudomonadota</taxon>
        <taxon>Gammaproteobacteria</taxon>
        <taxon>Chromatiales</taxon>
        <taxon>Ectothiorhodospiraceae</taxon>
        <taxon>Aquisalimonas</taxon>
    </lineage>
</organism>
<dbReference type="Pfam" id="PF00561">
    <property type="entry name" value="Abhydrolase_1"/>
    <property type="match status" value="1"/>
</dbReference>